<evidence type="ECO:0000313" key="2">
    <source>
        <dbReference type="Proteomes" id="UP001218218"/>
    </source>
</evidence>
<protein>
    <submittedName>
        <fullName evidence="1">Uncharacterized protein</fullName>
    </submittedName>
</protein>
<dbReference type="EMBL" id="JARIHO010000026">
    <property type="protein sequence ID" value="KAJ7340602.1"/>
    <property type="molecule type" value="Genomic_DNA"/>
</dbReference>
<organism evidence="1 2">
    <name type="scientific">Mycena albidolilacea</name>
    <dbReference type="NCBI Taxonomy" id="1033008"/>
    <lineage>
        <taxon>Eukaryota</taxon>
        <taxon>Fungi</taxon>
        <taxon>Dikarya</taxon>
        <taxon>Basidiomycota</taxon>
        <taxon>Agaricomycotina</taxon>
        <taxon>Agaricomycetes</taxon>
        <taxon>Agaricomycetidae</taxon>
        <taxon>Agaricales</taxon>
        <taxon>Marasmiineae</taxon>
        <taxon>Mycenaceae</taxon>
        <taxon>Mycena</taxon>
    </lineage>
</organism>
<keyword evidence="2" id="KW-1185">Reference proteome</keyword>
<gene>
    <name evidence="1" type="ORF">DFH08DRAFT_963478</name>
</gene>
<name>A0AAD7ENW4_9AGAR</name>
<dbReference type="Proteomes" id="UP001218218">
    <property type="component" value="Unassembled WGS sequence"/>
</dbReference>
<dbReference type="AlphaFoldDB" id="A0AAD7ENW4"/>
<sequence>MSGDQAPRDEETSILVLNVKDPVGVGLKTDGSAYDARKSLVDIDACQTDMAISRALCDLNTTYYAPGMTVVEHAAVMRKLQRAANNVGAAITDGVFWMTFIASLSESWRRVVHRGSVAILSTSASGLAGGKRMAANIAQTYAFAAWTVPAADISVYNSSGVQNICFAGEEVIASPAALMDWDDIVDAIAEIDVGSYEDPHGVSSSGGSSLTSFEMLGSTRGSLKPDTATRRQTFSNSDTAQDMRHIHPIFINSDTCQAFHSGAAPSSAWRALETYSLTIRYSWLFHLSPQLLPIRVFSSLSAIITMTRDGRHVHGAAARISGQRQTDT</sequence>
<comment type="caution">
    <text evidence="1">The sequence shown here is derived from an EMBL/GenBank/DDBJ whole genome shotgun (WGS) entry which is preliminary data.</text>
</comment>
<accession>A0AAD7ENW4</accession>
<reference evidence="1" key="1">
    <citation type="submission" date="2023-03" db="EMBL/GenBank/DDBJ databases">
        <title>Massive genome expansion in bonnet fungi (Mycena s.s.) driven by repeated elements and novel gene families across ecological guilds.</title>
        <authorList>
            <consortium name="Lawrence Berkeley National Laboratory"/>
            <person name="Harder C.B."/>
            <person name="Miyauchi S."/>
            <person name="Viragh M."/>
            <person name="Kuo A."/>
            <person name="Thoen E."/>
            <person name="Andreopoulos B."/>
            <person name="Lu D."/>
            <person name="Skrede I."/>
            <person name="Drula E."/>
            <person name="Henrissat B."/>
            <person name="Morin E."/>
            <person name="Kohler A."/>
            <person name="Barry K."/>
            <person name="LaButti K."/>
            <person name="Morin E."/>
            <person name="Salamov A."/>
            <person name="Lipzen A."/>
            <person name="Mereny Z."/>
            <person name="Hegedus B."/>
            <person name="Baldrian P."/>
            <person name="Stursova M."/>
            <person name="Weitz H."/>
            <person name="Taylor A."/>
            <person name="Grigoriev I.V."/>
            <person name="Nagy L.G."/>
            <person name="Martin F."/>
            <person name="Kauserud H."/>
        </authorList>
    </citation>
    <scope>NUCLEOTIDE SEQUENCE</scope>
    <source>
        <strain evidence="1">CBHHK002</strain>
    </source>
</reference>
<proteinExistence type="predicted"/>
<evidence type="ECO:0000313" key="1">
    <source>
        <dbReference type="EMBL" id="KAJ7340602.1"/>
    </source>
</evidence>